<dbReference type="EMBL" id="MN741027">
    <property type="protein sequence ID" value="QHU23310.1"/>
    <property type="molecule type" value="Genomic_DNA"/>
</dbReference>
<protein>
    <recommendedName>
        <fullName evidence="1">Minor capsid protein P8 central region domain-containing protein</fullName>
    </recommendedName>
</protein>
<organism evidence="2">
    <name type="scientific">viral metagenome</name>
    <dbReference type="NCBI Taxonomy" id="1070528"/>
    <lineage>
        <taxon>unclassified sequences</taxon>
        <taxon>metagenomes</taxon>
        <taxon>organismal metagenomes</taxon>
    </lineage>
</organism>
<feature type="domain" description="Minor capsid protein P8 central region" evidence="1">
    <location>
        <begin position="40"/>
        <end position="156"/>
    </location>
</feature>
<dbReference type="AlphaFoldDB" id="A0A6C0L389"/>
<dbReference type="InterPro" id="IPR043916">
    <property type="entry name" value="P8_CR"/>
</dbReference>
<accession>A0A6C0L389</accession>
<evidence type="ECO:0000313" key="2">
    <source>
        <dbReference type="EMBL" id="QHU23310.1"/>
    </source>
</evidence>
<evidence type="ECO:0000259" key="1">
    <source>
        <dbReference type="Pfam" id="PF19065"/>
    </source>
</evidence>
<name>A0A6C0L389_9ZZZZ</name>
<dbReference type="Pfam" id="PF19065">
    <property type="entry name" value="P8_CR"/>
    <property type="match status" value="1"/>
</dbReference>
<reference evidence="2" key="1">
    <citation type="journal article" date="2020" name="Nature">
        <title>Giant virus diversity and host interactions through global metagenomics.</title>
        <authorList>
            <person name="Schulz F."/>
            <person name="Roux S."/>
            <person name="Paez-Espino D."/>
            <person name="Jungbluth S."/>
            <person name="Walsh D.A."/>
            <person name="Denef V.J."/>
            <person name="McMahon K.D."/>
            <person name="Konstantinidis K.T."/>
            <person name="Eloe-Fadrosh E.A."/>
            <person name="Kyrpides N.C."/>
            <person name="Woyke T."/>
        </authorList>
    </citation>
    <scope>NUCLEOTIDE SEQUENCE</scope>
    <source>
        <strain evidence="2">GVMAG-S-ERX555907-94</strain>
    </source>
</reference>
<sequence>MEEKLNNGIVPNIQKPTQNMIMTDDVIFNNNLGSSLKGIIEPSKTSQIFFSEENIDVIQQTIRFQIFKTKERIISKQSNEELIIIMRSIYLQYGDSGPTNDSKVKVHVKGLNARVISFCVNNISNQLEQHDLYIDNISSLPVPLDNPQYENKQNYTYDTTNII</sequence>
<proteinExistence type="predicted"/>